<proteinExistence type="predicted"/>
<name>A0A518CNU7_9PLAN</name>
<evidence type="ECO:0000313" key="1">
    <source>
        <dbReference type="EMBL" id="QDU80888.1"/>
    </source>
</evidence>
<evidence type="ECO:0000313" key="2">
    <source>
        <dbReference type="Proteomes" id="UP000317178"/>
    </source>
</evidence>
<dbReference type="KEGG" id="plon:Pla110_26240"/>
<organism evidence="1 2">
    <name type="scientific">Polystyrenella longa</name>
    <dbReference type="NCBI Taxonomy" id="2528007"/>
    <lineage>
        <taxon>Bacteria</taxon>
        <taxon>Pseudomonadati</taxon>
        <taxon>Planctomycetota</taxon>
        <taxon>Planctomycetia</taxon>
        <taxon>Planctomycetales</taxon>
        <taxon>Planctomycetaceae</taxon>
        <taxon>Polystyrenella</taxon>
    </lineage>
</organism>
<dbReference type="Proteomes" id="UP000317178">
    <property type="component" value="Chromosome"/>
</dbReference>
<keyword evidence="2" id="KW-1185">Reference proteome</keyword>
<protein>
    <recommendedName>
        <fullName evidence="3">IRE (Iron responsive element)</fullName>
    </recommendedName>
</protein>
<gene>
    <name evidence="1" type="ORF">Pla110_26240</name>
</gene>
<dbReference type="AlphaFoldDB" id="A0A518CNU7"/>
<dbReference type="OrthoDB" id="239224at2"/>
<evidence type="ECO:0008006" key="3">
    <source>
        <dbReference type="Google" id="ProtNLM"/>
    </source>
</evidence>
<sequence>MMNLSSKQRKFSYMLAIVVLLVFILWLGQPASRNNPGGILAQKRQELNLSQSTLGDVEPSSAIMKVVLLGFRGVAADLLWVQAKEQEKKKEWGKYRATTNTILLLQPNFEDVWRYTGWDFSYNVSSQWDDVKDRYYWLKEGGKFLREGADQNQYSAAIQWDIGRVLGQKIGLADERNYFREYFRHDPDPQFEGETDLSFNPKGINDNYLAAKQDFIIANDREEEFGQNIMKSPLFRISATKSVINAASAMQREGVFDRPRQLWSDAREELLGDEFGKYNFYSQEGHYNLMATDEEIEKLAIENSETVGREIKPKDIKNVIEYFKTQSQFDYWLLRCEAEQDEITMKAHEDVYLGKKKFQEADWDAAMEYLQNGMKGFDQVIKKYPSYVLGDTEKLDEVLESVLYWSFIYENSPKYGLKPATYPLKDLWDQNLEHIIGLNQRFRIDNQLN</sequence>
<dbReference type="EMBL" id="CP036281">
    <property type="protein sequence ID" value="QDU80888.1"/>
    <property type="molecule type" value="Genomic_DNA"/>
</dbReference>
<accession>A0A518CNU7</accession>
<reference evidence="1 2" key="1">
    <citation type="submission" date="2019-02" db="EMBL/GenBank/DDBJ databases">
        <title>Deep-cultivation of Planctomycetes and their phenomic and genomic characterization uncovers novel biology.</title>
        <authorList>
            <person name="Wiegand S."/>
            <person name="Jogler M."/>
            <person name="Boedeker C."/>
            <person name="Pinto D."/>
            <person name="Vollmers J."/>
            <person name="Rivas-Marin E."/>
            <person name="Kohn T."/>
            <person name="Peeters S.H."/>
            <person name="Heuer A."/>
            <person name="Rast P."/>
            <person name="Oberbeckmann S."/>
            <person name="Bunk B."/>
            <person name="Jeske O."/>
            <person name="Meyerdierks A."/>
            <person name="Storesund J.E."/>
            <person name="Kallscheuer N."/>
            <person name="Luecker S."/>
            <person name="Lage O.M."/>
            <person name="Pohl T."/>
            <person name="Merkel B.J."/>
            <person name="Hornburger P."/>
            <person name="Mueller R.-W."/>
            <person name="Bruemmer F."/>
            <person name="Labrenz M."/>
            <person name="Spormann A.M."/>
            <person name="Op den Camp H."/>
            <person name="Overmann J."/>
            <person name="Amann R."/>
            <person name="Jetten M.S.M."/>
            <person name="Mascher T."/>
            <person name="Medema M.H."/>
            <person name="Devos D.P."/>
            <person name="Kaster A.-K."/>
            <person name="Ovreas L."/>
            <person name="Rohde M."/>
            <person name="Galperin M.Y."/>
            <person name="Jogler C."/>
        </authorList>
    </citation>
    <scope>NUCLEOTIDE SEQUENCE [LARGE SCALE GENOMIC DNA]</scope>
    <source>
        <strain evidence="1 2">Pla110</strain>
    </source>
</reference>